<evidence type="ECO:0000313" key="5">
    <source>
        <dbReference type="EMBL" id="GGC68829.1"/>
    </source>
</evidence>
<comment type="caution">
    <text evidence="5">The sequence shown here is derived from an EMBL/GenBank/DDBJ whole genome shotgun (WGS) entry which is preliminary data.</text>
</comment>
<dbReference type="Proteomes" id="UP000602004">
    <property type="component" value="Unassembled WGS sequence"/>
</dbReference>
<dbReference type="PANTHER" id="PTHR12215">
    <property type="entry name" value="PHOSPHOPANTETHEINE TRANSFERASE"/>
    <property type="match status" value="1"/>
</dbReference>
<dbReference type="Pfam" id="PF22624">
    <property type="entry name" value="AASDHPPT_N"/>
    <property type="match status" value="1"/>
</dbReference>
<protein>
    <recommendedName>
        <fullName evidence="7">4'-phosphopantetheinyl transferase</fullName>
    </recommendedName>
</protein>
<dbReference type="InterPro" id="IPR050559">
    <property type="entry name" value="P-Pant_transferase_sf"/>
</dbReference>
<accession>A0ABQ1NBU1</accession>
<proteinExistence type="inferred from homology"/>
<keyword evidence="2" id="KW-0808">Transferase</keyword>
<feature type="domain" description="4'-phosphopantetheinyl transferase" evidence="3">
    <location>
        <begin position="118"/>
        <end position="199"/>
    </location>
</feature>
<dbReference type="InterPro" id="IPR055066">
    <property type="entry name" value="AASDHPPT_N"/>
</dbReference>
<evidence type="ECO:0000256" key="2">
    <source>
        <dbReference type="ARBA" id="ARBA00022679"/>
    </source>
</evidence>
<organism evidence="5 6">
    <name type="scientific">Paraburkholderia caffeinilytica</name>
    <dbReference type="NCBI Taxonomy" id="1761016"/>
    <lineage>
        <taxon>Bacteria</taxon>
        <taxon>Pseudomonadati</taxon>
        <taxon>Pseudomonadota</taxon>
        <taxon>Betaproteobacteria</taxon>
        <taxon>Burkholderiales</taxon>
        <taxon>Burkholderiaceae</taxon>
        <taxon>Paraburkholderia</taxon>
    </lineage>
</organism>
<dbReference type="SUPFAM" id="SSF56214">
    <property type="entry name" value="4'-phosphopantetheinyl transferase"/>
    <property type="match status" value="2"/>
</dbReference>
<gene>
    <name evidence="5" type="ORF">GCM10011400_65930</name>
</gene>
<evidence type="ECO:0000313" key="6">
    <source>
        <dbReference type="Proteomes" id="UP000602004"/>
    </source>
</evidence>
<evidence type="ECO:0008006" key="7">
    <source>
        <dbReference type="Google" id="ProtNLM"/>
    </source>
</evidence>
<evidence type="ECO:0000259" key="4">
    <source>
        <dbReference type="Pfam" id="PF22624"/>
    </source>
</evidence>
<dbReference type="PANTHER" id="PTHR12215:SF10">
    <property type="entry name" value="L-AMINOADIPATE-SEMIALDEHYDE DEHYDROGENASE-PHOSPHOPANTETHEINYL TRANSFERASE"/>
    <property type="match status" value="1"/>
</dbReference>
<sequence length="232" mass="25845">MYSIEPLALPHDGPPDIALWRIDFAFNASLDNAAFAPLSDEERVRAQSFRRHEDTLRFATVRVALREQLARRLGIAAHAVRLTLDANHRPRLADSDAYDFNVSHAGAHGLIAMSPCRRVGVDIEQYADRFDWRSITSLTLDAGEAAWIARLDVAQQVSAFYDAWVAKEALVKTTGVGIARGLQHLIVLPRGGMQVALHDRIPDDMREIAARWIAAPESYSACVAWSTKMFAR</sequence>
<feature type="domain" description="4'-phosphopantetheinyl transferase N-terminal" evidence="4">
    <location>
        <begin position="33"/>
        <end position="114"/>
    </location>
</feature>
<dbReference type="InterPro" id="IPR037143">
    <property type="entry name" value="4-PPantetheinyl_Trfase_dom_sf"/>
</dbReference>
<dbReference type="RefSeq" id="WP_115776514.1">
    <property type="nucleotide sequence ID" value="NZ_BMHL01000018.1"/>
</dbReference>
<evidence type="ECO:0000256" key="1">
    <source>
        <dbReference type="ARBA" id="ARBA00010990"/>
    </source>
</evidence>
<comment type="similarity">
    <text evidence="1">Belongs to the P-Pant transferase superfamily. Gsp/Sfp/HetI/AcpT family.</text>
</comment>
<dbReference type="EMBL" id="BMHL01000018">
    <property type="protein sequence ID" value="GGC68829.1"/>
    <property type="molecule type" value="Genomic_DNA"/>
</dbReference>
<evidence type="ECO:0000259" key="3">
    <source>
        <dbReference type="Pfam" id="PF01648"/>
    </source>
</evidence>
<name>A0ABQ1NBU1_9BURK</name>
<keyword evidence="6" id="KW-1185">Reference proteome</keyword>
<dbReference type="Pfam" id="PF01648">
    <property type="entry name" value="ACPS"/>
    <property type="match status" value="1"/>
</dbReference>
<dbReference type="InterPro" id="IPR008278">
    <property type="entry name" value="4-PPantetheinyl_Trfase_dom"/>
</dbReference>
<dbReference type="Gene3D" id="3.90.470.20">
    <property type="entry name" value="4'-phosphopantetheinyl transferase domain"/>
    <property type="match status" value="2"/>
</dbReference>
<reference evidence="6" key="1">
    <citation type="journal article" date="2019" name="Int. J. Syst. Evol. Microbiol.">
        <title>The Global Catalogue of Microorganisms (GCM) 10K type strain sequencing project: providing services to taxonomists for standard genome sequencing and annotation.</title>
        <authorList>
            <consortium name="The Broad Institute Genomics Platform"/>
            <consortium name="The Broad Institute Genome Sequencing Center for Infectious Disease"/>
            <person name="Wu L."/>
            <person name="Ma J."/>
        </authorList>
    </citation>
    <scope>NUCLEOTIDE SEQUENCE [LARGE SCALE GENOMIC DNA]</scope>
    <source>
        <strain evidence="6">CGMCC 1.15103</strain>
    </source>
</reference>